<proteinExistence type="predicted"/>
<dbReference type="Proteomes" id="UP000829560">
    <property type="component" value="Chromosome"/>
</dbReference>
<dbReference type="Gene3D" id="3.40.630.30">
    <property type="match status" value="1"/>
</dbReference>
<dbReference type="GO" id="GO:0016747">
    <property type="term" value="F:acyltransferase activity, transferring groups other than amino-acyl groups"/>
    <property type="evidence" value="ECO:0007669"/>
    <property type="project" value="InterPro"/>
</dbReference>
<evidence type="ECO:0000313" key="3">
    <source>
        <dbReference type="Proteomes" id="UP000829560"/>
    </source>
</evidence>
<dbReference type="CDD" id="cd04301">
    <property type="entry name" value="NAT_SF"/>
    <property type="match status" value="1"/>
</dbReference>
<sequence>MSNKHASDCQAHFTSDGNLNASNLNDKNGYQLDGQNQPFVIKLATAADLPAIVEIYNQSITTKASTADLHSVTVADRQPWFDEHYQHPTRPIYVLKNQEDDVMAWGSFSDVKSRSAYDISSEISIYVGQQFHRRRLGSLLLTWMMQEAPSLGIQNILALIFGHNQPSIALFNKFGFEPWGRLPSVCDMQGFYADIVILGKRL</sequence>
<dbReference type="EMBL" id="CP093310">
    <property type="protein sequence ID" value="UNK05955.2"/>
    <property type="molecule type" value="Genomic_DNA"/>
</dbReference>
<dbReference type="InterPro" id="IPR000182">
    <property type="entry name" value="GNAT_dom"/>
</dbReference>
<evidence type="ECO:0000259" key="1">
    <source>
        <dbReference type="PROSITE" id="PS51186"/>
    </source>
</evidence>
<dbReference type="PROSITE" id="PS51186">
    <property type="entry name" value="GNAT"/>
    <property type="match status" value="1"/>
</dbReference>
<name>A0AAT9PGP8_9GAMM</name>
<evidence type="ECO:0000313" key="2">
    <source>
        <dbReference type="EMBL" id="UNK05955.2"/>
    </source>
</evidence>
<dbReference type="KEGG" id="prae:MN210_04325"/>
<dbReference type="RefSeq" id="WP_338412567.1">
    <property type="nucleotide sequence ID" value="NZ_CP093310.2"/>
</dbReference>
<gene>
    <name evidence="2" type="ORF">MN210_04325</name>
</gene>
<dbReference type="InterPro" id="IPR016181">
    <property type="entry name" value="Acyl_CoA_acyltransferase"/>
</dbReference>
<organism evidence="2 3">
    <name type="scientific">Psychrobacter raelei</name>
    <dbReference type="NCBI Taxonomy" id="2565531"/>
    <lineage>
        <taxon>Bacteria</taxon>
        <taxon>Pseudomonadati</taxon>
        <taxon>Pseudomonadota</taxon>
        <taxon>Gammaproteobacteria</taxon>
        <taxon>Moraxellales</taxon>
        <taxon>Moraxellaceae</taxon>
        <taxon>Psychrobacter</taxon>
    </lineage>
</organism>
<dbReference type="Pfam" id="PF00583">
    <property type="entry name" value="Acetyltransf_1"/>
    <property type="match status" value="1"/>
</dbReference>
<dbReference type="AlphaFoldDB" id="A0AAT9PGP8"/>
<feature type="domain" description="N-acetyltransferase" evidence="1">
    <location>
        <begin position="39"/>
        <end position="202"/>
    </location>
</feature>
<dbReference type="SUPFAM" id="SSF55729">
    <property type="entry name" value="Acyl-CoA N-acyltransferases (Nat)"/>
    <property type="match status" value="1"/>
</dbReference>
<accession>A0AAT9PGP8</accession>
<keyword evidence="3" id="KW-1185">Reference proteome</keyword>
<protein>
    <submittedName>
        <fullName evidence="2">N-acetyltransferase family protein</fullName>
    </submittedName>
</protein>
<reference evidence="2" key="1">
    <citation type="submission" date="2024-03" db="EMBL/GenBank/DDBJ databases">
        <title>Psychrobacter raelis sp. nov. isolated from a dog with peritonitis.</title>
        <authorList>
            <person name="Schiavone A."/>
            <person name="Manzulli V."/>
            <person name="Camarda A."/>
            <person name="Cafiero M.A."/>
            <person name="Vasco I."/>
            <person name="Marino L."/>
            <person name="Pennuzzi G."/>
            <person name="Serrecchia L."/>
            <person name="Galante D."/>
            <person name="Pugliese N."/>
        </authorList>
    </citation>
    <scope>NUCLEOTIDE SEQUENCE</scope>
    <source>
        <strain evidence="2">PraFG1</strain>
    </source>
</reference>